<dbReference type="Pfam" id="PF00571">
    <property type="entry name" value="CBS"/>
    <property type="match status" value="2"/>
</dbReference>
<evidence type="ECO:0000313" key="3">
    <source>
        <dbReference type="EMBL" id="PZG43443.1"/>
    </source>
</evidence>
<proteinExistence type="predicted"/>
<keyword evidence="4" id="KW-1185">Reference proteome</keyword>
<dbReference type="Gene3D" id="3.10.580.10">
    <property type="entry name" value="CBS-domain"/>
    <property type="match status" value="1"/>
</dbReference>
<dbReference type="RefSeq" id="WP_111168677.1">
    <property type="nucleotide sequence ID" value="NZ_POUA01000137.1"/>
</dbReference>
<keyword evidence="1" id="KW-0129">CBS domain</keyword>
<dbReference type="CDD" id="cd17788">
    <property type="entry name" value="CBS_pair_bac"/>
    <property type="match status" value="1"/>
</dbReference>
<evidence type="ECO:0000313" key="4">
    <source>
        <dbReference type="Proteomes" id="UP000248544"/>
    </source>
</evidence>
<dbReference type="AlphaFoldDB" id="A0A2W2G621"/>
<accession>A0A2W2G621</accession>
<protein>
    <recommendedName>
        <fullName evidence="2">CBS domain-containing protein</fullName>
    </recommendedName>
</protein>
<dbReference type="SUPFAM" id="SSF54631">
    <property type="entry name" value="CBS-domain pair"/>
    <property type="match status" value="1"/>
</dbReference>
<reference evidence="3 4" key="1">
    <citation type="submission" date="2018-01" db="EMBL/GenBank/DDBJ databases">
        <title>Draft genome sequence of Sphaerisporangium sp. 7K107.</title>
        <authorList>
            <person name="Sahin N."/>
            <person name="Saygin H."/>
            <person name="Ay H."/>
        </authorList>
    </citation>
    <scope>NUCLEOTIDE SEQUENCE [LARGE SCALE GENOMIC DNA]</scope>
    <source>
        <strain evidence="3 4">7K107</strain>
    </source>
</reference>
<evidence type="ECO:0000256" key="1">
    <source>
        <dbReference type="PROSITE-ProRule" id="PRU00703"/>
    </source>
</evidence>
<dbReference type="InterPro" id="IPR000644">
    <property type="entry name" value="CBS_dom"/>
</dbReference>
<dbReference type="PROSITE" id="PS51371">
    <property type="entry name" value="CBS"/>
    <property type="match status" value="2"/>
</dbReference>
<dbReference type="InterPro" id="IPR046342">
    <property type="entry name" value="CBS_dom_sf"/>
</dbReference>
<gene>
    <name evidence="3" type="ORF">C1I98_18335</name>
</gene>
<feature type="domain" description="CBS" evidence="2">
    <location>
        <begin position="6"/>
        <end position="65"/>
    </location>
</feature>
<name>A0A2W2G621_9ACTN</name>
<evidence type="ECO:0000259" key="2">
    <source>
        <dbReference type="PROSITE" id="PS51371"/>
    </source>
</evidence>
<feature type="domain" description="CBS" evidence="2">
    <location>
        <begin position="94"/>
        <end position="149"/>
    </location>
</feature>
<dbReference type="EMBL" id="POUA01000137">
    <property type="protein sequence ID" value="PZG43443.1"/>
    <property type="molecule type" value="Genomic_DNA"/>
</dbReference>
<dbReference type="Proteomes" id="UP000248544">
    <property type="component" value="Unassembled WGS sequence"/>
</dbReference>
<comment type="caution">
    <text evidence="3">The sequence shown here is derived from an EMBL/GenBank/DDBJ whole genome shotgun (WGS) entry which is preliminary data.</text>
</comment>
<sequence>MRAADLVEPFPTIGIDDDAMDAARLMAEQRLVGVIVMDPDGRPHAILPGSQLLRMVVPPYIQADLALARVVDERHADLMCATLAGKRVRDVLPDEKISLAVVEPDATAMEIAALMTQSHTPLVAVLDGDRYVGAITASGLFRRLLAGTA</sequence>
<organism evidence="3 4">
    <name type="scientific">Spongiactinospora gelatinilytica</name>
    <dbReference type="NCBI Taxonomy" id="2666298"/>
    <lineage>
        <taxon>Bacteria</taxon>
        <taxon>Bacillati</taxon>
        <taxon>Actinomycetota</taxon>
        <taxon>Actinomycetes</taxon>
        <taxon>Streptosporangiales</taxon>
        <taxon>Streptosporangiaceae</taxon>
        <taxon>Spongiactinospora</taxon>
    </lineage>
</organism>